<keyword evidence="7" id="KW-1185">Reference proteome</keyword>
<dbReference type="EMBL" id="JAABLQ010000002">
    <property type="protein sequence ID" value="NBN79975.1"/>
    <property type="molecule type" value="Genomic_DNA"/>
</dbReference>
<evidence type="ECO:0000256" key="2">
    <source>
        <dbReference type="ARBA" id="ARBA00005695"/>
    </source>
</evidence>
<evidence type="ECO:0000259" key="5">
    <source>
        <dbReference type="Pfam" id="PF00496"/>
    </source>
</evidence>
<dbReference type="PANTHER" id="PTHR30290">
    <property type="entry name" value="PERIPLASMIC BINDING COMPONENT OF ABC TRANSPORTER"/>
    <property type="match status" value="1"/>
</dbReference>
<dbReference type="InterPro" id="IPR030678">
    <property type="entry name" value="Peptide/Ni-bd"/>
</dbReference>
<gene>
    <name evidence="6" type="ORF">GWI72_16985</name>
</gene>
<accession>A0A7X5F701</accession>
<organism evidence="6 7">
    <name type="scientific">Pannonibacter tanglangensis</name>
    <dbReference type="NCBI Taxonomy" id="2750084"/>
    <lineage>
        <taxon>Bacteria</taxon>
        <taxon>Pseudomonadati</taxon>
        <taxon>Pseudomonadota</taxon>
        <taxon>Alphaproteobacteria</taxon>
        <taxon>Hyphomicrobiales</taxon>
        <taxon>Stappiaceae</taxon>
        <taxon>Pannonibacter</taxon>
    </lineage>
</organism>
<proteinExistence type="inferred from homology"/>
<dbReference type="AlphaFoldDB" id="A0A7X5F701"/>
<protein>
    <submittedName>
        <fullName evidence="6">Peptide ABC transporter substrate-binding protein</fullName>
    </submittedName>
</protein>
<comment type="similarity">
    <text evidence="2">Belongs to the bacterial solute-binding protein 5 family.</text>
</comment>
<dbReference type="Gene3D" id="3.90.76.10">
    <property type="entry name" value="Dipeptide-binding Protein, Domain 1"/>
    <property type="match status" value="1"/>
</dbReference>
<dbReference type="GO" id="GO:1904680">
    <property type="term" value="F:peptide transmembrane transporter activity"/>
    <property type="evidence" value="ECO:0007669"/>
    <property type="project" value="TreeGrafter"/>
</dbReference>
<dbReference type="GO" id="GO:0043190">
    <property type="term" value="C:ATP-binding cassette (ABC) transporter complex"/>
    <property type="evidence" value="ECO:0007669"/>
    <property type="project" value="InterPro"/>
</dbReference>
<evidence type="ECO:0000313" key="7">
    <source>
        <dbReference type="Proteomes" id="UP000586722"/>
    </source>
</evidence>
<evidence type="ECO:0000256" key="3">
    <source>
        <dbReference type="ARBA" id="ARBA00022448"/>
    </source>
</evidence>
<dbReference type="PIRSF" id="PIRSF002741">
    <property type="entry name" value="MppA"/>
    <property type="match status" value="1"/>
</dbReference>
<evidence type="ECO:0000313" key="6">
    <source>
        <dbReference type="EMBL" id="NBN79975.1"/>
    </source>
</evidence>
<keyword evidence="4" id="KW-0732">Signal</keyword>
<dbReference type="Gene3D" id="3.40.190.10">
    <property type="entry name" value="Periplasmic binding protein-like II"/>
    <property type="match status" value="1"/>
</dbReference>
<evidence type="ECO:0000256" key="4">
    <source>
        <dbReference type="ARBA" id="ARBA00022729"/>
    </source>
</evidence>
<dbReference type="SUPFAM" id="SSF53850">
    <property type="entry name" value="Periplasmic binding protein-like II"/>
    <property type="match status" value="1"/>
</dbReference>
<name>A0A7X5F701_9HYPH</name>
<dbReference type="GO" id="GO:0030288">
    <property type="term" value="C:outer membrane-bounded periplasmic space"/>
    <property type="evidence" value="ECO:0007669"/>
    <property type="project" value="UniProtKB-ARBA"/>
</dbReference>
<comment type="caution">
    <text evidence="6">The sequence shown here is derived from an EMBL/GenBank/DDBJ whole genome shotgun (WGS) entry which is preliminary data.</text>
</comment>
<evidence type="ECO:0000256" key="1">
    <source>
        <dbReference type="ARBA" id="ARBA00004418"/>
    </source>
</evidence>
<dbReference type="GO" id="GO:0015833">
    <property type="term" value="P:peptide transport"/>
    <property type="evidence" value="ECO:0007669"/>
    <property type="project" value="TreeGrafter"/>
</dbReference>
<reference evidence="6 7" key="1">
    <citation type="submission" date="2020-01" db="EMBL/GenBank/DDBJ databases">
        <authorList>
            <person name="Peng S.Y."/>
            <person name="Li J."/>
            <person name="Wang M."/>
            <person name="Wang L."/>
            <person name="Wang C.Q."/>
            <person name="Wang J.R."/>
        </authorList>
    </citation>
    <scope>NUCLEOTIDE SEQUENCE [LARGE SCALE GENOMIC DNA]</scope>
    <source>
        <strain evidence="6 7">XCT-53</strain>
    </source>
</reference>
<dbReference type="PANTHER" id="PTHR30290:SF10">
    <property type="entry name" value="PERIPLASMIC OLIGOPEPTIDE-BINDING PROTEIN-RELATED"/>
    <property type="match status" value="1"/>
</dbReference>
<dbReference type="InterPro" id="IPR039424">
    <property type="entry name" value="SBP_5"/>
</dbReference>
<keyword evidence="3" id="KW-0813">Transport</keyword>
<dbReference type="RefSeq" id="WP_161709425.1">
    <property type="nucleotide sequence ID" value="NZ_JAABLQ010000002.1"/>
</dbReference>
<feature type="domain" description="Solute-binding protein family 5" evidence="5">
    <location>
        <begin position="43"/>
        <end position="355"/>
    </location>
</feature>
<dbReference type="InterPro" id="IPR000914">
    <property type="entry name" value="SBP_5_dom"/>
</dbReference>
<sequence length="483" mass="53063">MTTTIALPRLPLGDPHDCTDANDELTLYQAFYDTLVRRTDTGYVPHLAETWSVEPDARTWTFIIRPGVRFHDGSPCDAAVVAASLDRMAREDKGYTLGSPAVWRQYLGGARLHAEGQILTVHLARPMADLLDVLVQGFIVAPSAFPRLDAGDRTAICGTGAYICESIGEGEVIARRNPDWFGTPAKNATLRFRLEADPVRRLAMVADGRAALANSIPQPLVNARPPAGVQFKRFTIPVCIIYLLNAAKGPLADARVRRALSLAIDRTRIIREVVPDAATPLNGFVSPLHFGAGRAPVEGPDLARAQALLAEAGHADGLTLAVDCPTRLPDEAERLTAILGSELAPLGVRLDVHYHTDREAYAHMVRRKEIRDLCVFDSSPLSTFRILYEKIDSRVAGAWWEGYRNPAVERLIDAARTETDDRRRQHILEEAYAELQRDPPWLTLYNPIRTIALRGAHPGFIMPEDGVIDPATLPLLPEDGAPA</sequence>
<dbReference type="Proteomes" id="UP000586722">
    <property type="component" value="Unassembled WGS sequence"/>
</dbReference>
<comment type="subcellular location">
    <subcellularLocation>
        <location evidence="1">Periplasm</location>
    </subcellularLocation>
</comment>
<dbReference type="Pfam" id="PF00496">
    <property type="entry name" value="SBP_bac_5"/>
    <property type="match status" value="1"/>
</dbReference>
<dbReference type="Gene3D" id="3.10.105.10">
    <property type="entry name" value="Dipeptide-binding Protein, Domain 3"/>
    <property type="match status" value="1"/>
</dbReference>